<evidence type="ECO:0000313" key="1">
    <source>
        <dbReference type="EMBL" id="KAI4337752.1"/>
    </source>
</evidence>
<protein>
    <submittedName>
        <fullName evidence="1">Uncharacterized protein</fullName>
    </submittedName>
</protein>
<reference evidence="1 2" key="1">
    <citation type="journal article" date="2022" name="DNA Res.">
        <title>Chromosomal-level genome assembly of the orchid tree Bauhinia variegata (Leguminosae; Cercidoideae) supports the allotetraploid origin hypothesis of Bauhinia.</title>
        <authorList>
            <person name="Zhong Y."/>
            <person name="Chen Y."/>
            <person name="Zheng D."/>
            <person name="Pang J."/>
            <person name="Liu Y."/>
            <person name="Luo S."/>
            <person name="Meng S."/>
            <person name="Qian L."/>
            <person name="Wei D."/>
            <person name="Dai S."/>
            <person name="Zhou R."/>
        </authorList>
    </citation>
    <scope>NUCLEOTIDE SEQUENCE [LARGE SCALE GENOMIC DNA]</scope>
    <source>
        <strain evidence="1">BV-YZ2020</strain>
    </source>
</reference>
<keyword evidence="2" id="KW-1185">Reference proteome</keyword>
<sequence length="190" mass="20838">MSFVKILTPSDASNASGFIVPKSCAEPIFPPLNCQADLPAQELSVTDVHGTCWKFRHAYNSTPKRRRHLLTTGWYDFVDAKKLVAGDSVVFVKNCRGELFFGIRRGIRFAAGNGGDCAIRCSLTGRNCAGLRGGEGFSRNGKLSAESVAKAAELAAKNMPFEVMYYPSPRAEWSDFVVKQKVVERAINVK</sequence>
<gene>
    <name evidence="1" type="ORF">L6164_016129</name>
</gene>
<organism evidence="1 2">
    <name type="scientific">Bauhinia variegata</name>
    <name type="common">Purple orchid tree</name>
    <name type="synonym">Phanera variegata</name>
    <dbReference type="NCBI Taxonomy" id="167791"/>
    <lineage>
        <taxon>Eukaryota</taxon>
        <taxon>Viridiplantae</taxon>
        <taxon>Streptophyta</taxon>
        <taxon>Embryophyta</taxon>
        <taxon>Tracheophyta</taxon>
        <taxon>Spermatophyta</taxon>
        <taxon>Magnoliopsida</taxon>
        <taxon>eudicotyledons</taxon>
        <taxon>Gunneridae</taxon>
        <taxon>Pentapetalae</taxon>
        <taxon>rosids</taxon>
        <taxon>fabids</taxon>
        <taxon>Fabales</taxon>
        <taxon>Fabaceae</taxon>
        <taxon>Cercidoideae</taxon>
        <taxon>Cercideae</taxon>
        <taxon>Bauhiniinae</taxon>
        <taxon>Bauhinia</taxon>
    </lineage>
</organism>
<comment type="caution">
    <text evidence="1">The sequence shown here is derived from an EMBL/GenBank/DDBJ whole genome shotgun (WGS) entry which is preliminary data.</text>
</comment>
<accession>A0ACB9NMP4</accession>
<dbReference type="EMBL" id="CM039431">
    <property type="protein sequence ID" value="KAI4337752.1"/>
    <property type="molecule type" value="Genomic_DNA"/>
</dbReference>
<proteinExistence type="predicted"/>
<evidence type="ECO:0000313" key="2">
    <source>
        <dbReference type="Proteomes" id="UP000828941"/>
    </source>
</evidence>
<dbReference type="Proteomes" id="UP000828941">
    <property type="component" value="Chromosome 6"/>
</dbReference>
<name>A0ACB9NMP4_BAUVA</name>